<evidence type="ECO:0000256" key="1">
    <source>
        <dbReference type="SAM" id="SignalP"/>
    </source>
</evidence>
<protein>
    <submittedName>
        <fullName evidence="2">ABC transporter substrate-binding protein</fullName>
    </submittedName>
</protein>
<accession>A0A387BVW4</accession>
<feature type="chain" id="PRO_5038772151" evidence="1">
    <location>
        <begin position="32"/>
        <end position="398"/>
    </location>
</feature>
<keyword evidence="1" id="KW-0732">Signal</keyword>
<evidence type="ECO:0000313" key="2">
    <source>
        <dbReference type="EMBL" id="AYG04987.1"/>
    </source>
</evidence>
<dbReference type="AlphaFoldDB" id="A0A387BVW4"/>
<proteinExistence type="predicted"/>
<dbReference type="PROSITE" id="PS51257">
    <property type="entry name" value="PROKAR_LIPOPROTEIN"/>
    <property type="match status" value="1"/>
</dbReference>
<dbReference type="Proteomes" id="UP000275069">
    <property type="component" value="Chromosome"/>
</dbReference>
<feature type="signal peptide" evidence="1">
    <location>
        <begin position="1"/>
        <end position="31"/>
    </location>
</feature>
<keyword evidence="3" id="KW-1185">Reference proteome</keyword>
<gene>
    <name evidence="2" type="ORF">D7I44_16655</name>
</gene>
<dbReference type="KEGG" id="gry:D7I44_16655"/>
<organism evidence="2 3">
    <name type="scientific">Gryllotalpicola protaetiae</name>
    <dbReference type="NCBI Taxonomy" id="2419771"/>
    <lineage>
        <taxon>Bacteria</taxon>
        <taxon>Bacillati</taxon>
        <taxon>Actinomycetota</taxon>
        <taxon>Actinomycetes</taxon>
        <taxon>Micrococcales</taxon>
        <taxon>Microbacteriaceae</taxon>
        <taxon>Gryllotalpicola</taxon>
    </lineage>
</organism>
<dbReference type="Gene3D" id="3.40.190.10">
    <property type="entry name" value="Periplasmic binding protein-like II"/>
    <property type="match status" value="1"/>
</dbReference>
<dbReference type="OrthoDB" id="3595952at2"/>
<dbReference type="RefSeq" id="WP_120790515.1">
    <property type="nucleotide sequence ID" value="NZ_CP032624.1"/>
</dbReference>
<reference evidence="2 3" key="1">
    <citation type="submission" date="2018-09" db="EMBL/GenBank/DDBJ databases">
        <title>Genome sequencing of strain 2DFW10M-5.</title>
        <authorList>
            <person name="Heo J."/>
            <person name="Kim S.-J."/>
            <person name="Kwon S.-W."/>
        </authorList>
    </citation>
    <scope>NUCLEOTIDE SEQUENCE [LARGE SCALE GENOMIC DNA]</scope>
    <source>
        <strain evidence="2 3">2DFW10M-5</strain>
    </source>
</reference>
<dbReference type="EMBL" id="CP032624">
    <property type="protein sequence ID" value="AYG04987.1"/>
    <property type="molecule type" value="Genomic_DNA"/>
</dbReference>
<evidence type="ECO:0000313" key="3">
    <source>
        <dbReference type="Proteomes" id="UP000275069"/>
    </source>
</evidence>
<sequence length="398" mass="42221">MRTKKRLVIAAAVLSASAITLVGCSSSPASTASSTGKAAPAAASGPAVDLSGVCPATVVAQTDWNPEADHGHLYQMLGPNPTIDADKKSVTGDLYANGKPTGVKLEIRAGGPAIGYSTVSAQMYQDKSITIGYVSTDEAVEFSGSLPTTAVFAENDKSPMIIMWDPAKYPKVSTIKDLGAALDKDGGVVRYFSGAAYMDYLTEAGYLPKDTLDGSYDGTPSKFVTAQGKDAQQGFATAEPYIYQNEVQAWGKPVKSQLIADTGWSPYPETMSVRTGDLQTLTPCLEKLVPIMQQADVDYLKNPSATNDLIDKLVQSYNNGWTYDANVGAFAVKQMKALKIATDGSDGYVGDLDDTRVADFLKVATPIFNATGGHVKAGLQPSDLYTNQFLDKKISLGW</sequence>
<name>A0A387BVW4_9MICO</name>